<dbReference type="OrthoDB" id="5216128at2759"/>
<evidence type="ECO:0000256" key="1">
    <source>
        <dbReference type="SAM" id="Phobius"/>
    </source>
</evidence>
<accession>A0A8K0SQJ2</accession>
<protein>
    <submittedName>
        <fullName evidence="2">Uncharacterized protein</fullName>
    </submittedName>
</protein>
<gene>
    <name evidence="2" type="ORF">B0I35DRAFT_434383</name>
</gene>
<dbReference type="InterPro" id="IPR025363">
    <property type="entry name" value="DUF4267"/>
</dbReference>
<evidence type="ECO:0000313" key="2">
    <source>
        <dbReference type="EMBL" id="KAH7317003.1"/>
    </source>
</evidence>
<keyword evidence="1" id="KW-1133">Transmembrane helix</keyword>
<sequence length="127" mass="13525">MAHPWLTHGALVLPLITGVIGIRLLQDPAATLAAVQFPVPAEPGARKLAGSLARFHGTRNIAACYLLLLNWYRGDETQMGLGLLALAWMSGMDGVISIWQIGGGQWNHWTLLPVVIGVSAGLLGFFG</sequence>
<keyword evidence="3" id="KW-1185">Reference proteome</keyword>
<proteinExistence type="predicted"/>
<evidence type="ECO:0000313" key="3">
    <source>
        <dbReference type="Proteomes" id="UP000813444"/>
    </source>
</evidence>
<reference evidence="2" key="1">
    <citation type="journal article" date="2021" name="Nat. Commun.">
        <title>Genetic determinants of endophytism in the Arabidopsis root mycobiome.</title>
        <authorList>
            <person name="Mesny F."/>
            <person name="Miyauchi S."/>
            <person name="Thiergart T."/>
            <person name="Pickel B."/>
            <person name="Atanasova L."/>
            <person name="Karlsson M."/>
            <person name="Huettel B."/>
            <person name="Barry K.W."/>
            <person name="Haridas S."/>
            <person name="Chen C."/>
            <person name="Bauer D."/>
            <person name="Andreopoulos W."/>
            <person name="Pangilinan J."/>
            <person name="LaButti K."/>
            <person name="Riley R."/>
            <person name="Lipzen A."/>
            <person name="Clum A."/>
            <person name="Drula E."/>
            <person name="Henrissat B."/>
            <person name="Kohler A."/>
            <person name="Grigoriev I.V."/>
            <person name="Martin F.M."/>
            <person name="Hacquard S."/>
        </authorList>
    </citation>
    <scope>NUCLEOTIDE SEQUENCE</scope>
    <source>
        <strain evidence="2">MPI-CAGE-CH-0235</strain>
    </source>
</reference>
<feature type="transmembrane region" description="Helical" evidence="1">
    <location>
        <begin position="81"/>
        <end position="102"/>
    </location>
</feature>
<dbReference type="Proteomes" id="UP000813444">
    <property type="component" value="Unassembled WGS sequence"/>
</dbReference>
<dbReference type="AlphaFoldDB" id="A0A8K0SQJ2"/>
<dbReference type="Pfam" id="PF14087">
    <property type="entry name" value="DUF4267"/>
    <property type="match status" value="1"/>
</dbReference>
<comment type="caution">
    <text evidence="2">The sequence shown here is derived from an EMBL/GenBank/DDBJ whole genome shotgun (WGS) entry which is preliminary data.</text>
</comment>
<feature type="transmembrane region" description="Helical" evidence="1">
    <location>
        <begin position="108"/>
        <end position="126"/>
    </location>
</feature>
<dbReference type="EMBL" id="JAGPNK010000008">
    <property type="protein sequence ID" value="KAH7317003.1"/>
    <property type="molecule type" value="Genomic_DNA"/>
</dbReference>
<feature type="transmembrane region" description="Helical" evidence="1">
    <location>
        <begin position="6"/>
        <end position="25"/>
    </location>
</feature>
<keyword evidence="1" id="KW-0472">Membrane</keyword>
<keyword evidence="1" id="KW-0812">Transmembrane</keyword>
<name>A0A8K0SQJ2_9HYPO</name>
<organism evidence="2 3">
    <name type="scientific">Stachybotrys elegans</name>
    <dbReference type="NCBI Taxonomy" id="80388"/>
    <lineage>
        <taxon>Eukaryota</taxon>
        <taxon>Fungi</taxon>
        <taxon>Dikarya</taxon>
        <taxon>Ascomycota</taxon>
        <taxon>Pezizomycotina</taxon>
        <taxon>Sordariomycetes</taxon>
        <taxon>Hypocreomycetidae</taxon>
        <taxon>Hypocreales</taxon>
        <taxon>Stachybotryaceae</taxon>
        <taxon>Stachybotrys</taxon>
    </lineage>
</organism>